<name>M4Z7Q7_9BRAD</name>
<keyword evidence="3" id="KW-1185">Reference proteome</keyword>
<accession>M4Z7Q7</accession>
<evidence type="ECO:0000313" key="3">
    <source>
        <dbReference type="Proteomes" id="UP000011841"/>
    </source>
</evidence>
<sequence>MQRWLVELIVSWLPFMILIGVWLWISHRGSIKKVALLYERQIDETRRTNALLERIAISLEK</sequence>
<protein>
    <submittedName>
        <fullName evidence="2">Uncharacterized protein</fullName>
    </submittedName>
</protein>
<dbReference type="eggNOG" id="ENOG5030668">
    <property type="taxonomic scope" value="Bacteria"/>
</dbReference>
<feature type="transmembrane region" description="Helical" evidence="1">
    <location>
        <begin position="6"/>
        <end position="25"/>
    </location>
</feature>
<dbReference type="Proteomes" id="UP000011841">
    <property type="component" value="Chromosome"/>
</dbReference>
<keyword evidence="1" id="KW-1133">Transmembrane helix</keyword>
<keyword evidence="1" id="KW-0812">Transmembrane</keyword>
<evidence type="ECO:0000313" key="2">
    <source>
        <dbReference type="EMBL" id="BAM89392.1"/>
    </source>
</evidence>
<dbReference type="RefSeq" id="WP_015666507.1">
    <property type="nucleotide sequence ID" value="NC_020453.1"/>
</dbReference>
<dbReference type="KEGG" id="aol:S58_33980"/>
<dbReference type="AlphaFoldDB" id="M4Z7Q7"/>
<keyword evidence="1" id="KW-0472">Membrane</keyword>
<dbReference type="EMBL" id="AP012603">
    <property type="protein sequence ID" value="BAM89392.1"/>
    <property type="molecule type" value="Genomic_DNA"/>
</dbReference>
<dbReference type="OrthoDB" id="8243412at2"/>
<proteinExistence type="predicted"/>
<reference evidence="2 3" key="1">
    <citation type="journal article" date="2013" name="Appl. Environ. Microbiol.">
        <title>Genome analysis suggests that the soil oligotrophic bacterium Agromonas oligotrophica (Bradyrhizobium oligotrophicum) is a nitrogen-fixing symbiont of Aeschynomene indica.</title>
        <authorList>
            <person name="Okubo T."/>
            <person name="Fukushima S."/>
            <person name="Itakura M."/>
            <person name="Oshima K."/>
            <person name="Longtonglang A."/>
            <person name="Teaumroong N."/>
            <person name="Mitsui H."/>
            <person name="Hattori M."/>
            <person name="Hattori R."/>
            <person name="Hattori T."/>
            <person name="Minamisawa K."/>
        </authorList>
    </citation>
    <scope>NUCLEOTIDE SEQUENCE [LARGE SCALE GENOMIC DNA]</scope>
    <source>
        <strain evidence="2 3">S58</strain>
    </source>
</reference>
<evidence type="ECO:0000256" key="1">
    <source>
        <dbReference type="SAM" id="Phobius"/>
    </source>
</evidence>
<dbReference type="GeneID" id="301817246"/>
<gene>
    <name evidence="2" type="ORF">S58_33980</name>
</gene>
<dbReference type="PATRIC" id="fig|1245469.3.peg.3476"/>
<dbReference type="HOGENOM" id="CLU_168088_0_0_5"/>
<organism evidence="2 3">
    <name type="scientific">Bradyrhizobium oligotrophicum S58</name>
    <dbReference type="NCBI Taxonomy" id="1245469"/>
    <lineage>
        <taxon>Bacteria</taxon>
        <taxon>Pseudomonadati</taxon>
        <taxon>Pseudomonadota</taxon>
        <taxon>Alphaproteobacteria</taxon>
        <taxon>Hyphomicrobiales</taxon>
        <taxon>Nitrobacteraceae</taxon>
        <taxon>Bradyrhizobium</taxon>
    </lineage>
</organism>